<dbReference type="Proteomes" id="UP000240569">
    <property type="component" value="Unassembled WGS sequence"/>
</dbReference>
<evidence type="ECO:0000313" key="1">
    <source>
        <dbReference type="EMBL" id="PSN85486.1"/>
    </source>
</evidence>
<protein>
    <submittedName>
        <fullName evidence="1">Uncharacterized protein</fullName>
    </submittedName>
</protein>
<evidence type="ECO:0000313" key="2">
    <source>
        <dbReference type="Proteomes" id="UP000240569"/>
    </source>
</evidence>
<proteinExistence type="predicted"/>
<reference evidence="1 2" key="1">
    <citation type="submission" date="2017-04" db="EMBL/GenBank/DDBJ databases">
        <title>Novel microbial lineages endemic to geothermal iron-oxide mats fill important gaps in the evolutionary history of Archaea.</title>
        <authorList>
            <person name="Jay Z.J."/>
            <person name="Beam J.P."/>
            <person name="Dlakic M."/>
            <person name="Rusch D.B."/>
            <person name="Kozubal M.A."/>
            <person name="Inskeep W.P."/>
        </authorList>
    </citation>
    <scope>NUCLEOTIDE SEQUENCE [LARGE SCALE GENOMIC DNA]</scope>
    <source>
        <strain evidence="1">BE_D</strain>
    </source>
</reference>
<gene>
    <name evidence="1" type="ORF">B9Q02_06260</name>
</gene>
<sequence length="132" mass="14929">MPRKRLPPGPLAQKVFKAIIEVGPRDLESVSRISGIPYYKVVQVFHRAVENFNIRVLASANIHALGLSTAFFEAQPTKEFSDVAFQAFQSLSSLMGLHVNAVDMRSFVGLLYIPRDEKGYAYLKLFDRLRDE</sequence>
<organism evidence="1 2">
    <name type="scientific">Candidatus Marsarchaeota G1 archaeon BE_D</name>
    <dbReference type="NCBI Taxonomy" id="1978156"/>
    <lineage>
        <taxon>Archaea</taxon>
        <taxon>Candidatus Marsarchaeota</taxon>
        <taxon>Candidatus Marsarchaeota group 1</taxon>
    </lineage>
</organism>
<comment type="caution">
    <text evidence="1">The sequence shown here is derived from an EMBL/GenBank/DDBJ whole genome shotgun (WGS) entry which is preliminary data.</text>
</comment>
<feature type="non-terminal residue" evidence="1">
    <location>
        <position position="132"/>
    </location>
</feature>
<accession>A0A2R6AGJ2</accession>
<name>A0A2R6AGJ2_9ARCH</name>
<dbReference type="EMBL" id="NEXD01000030">
    <property type="protein sequence ID" value="PSN85486.1"/>
    <property type="molecule type" value="Genomic_DNA"/>
</dbReference>
<dbReference type="AlphaFoldDB" id="A0A2R6AGJ2"/>